<reference evidence="2" key="2">
    <citation type="submission" date="2019-10" db="EMBL/GenBank/DDBJ databases">
        <title>A de novo genome assembly of a pear dwarfing rootstock.</title>
        <authorList>
            <person name="Wang F."/>
            <person name="Wang J."/>
            <person name="Li S."/>
            <person name="Zhang Y."/>
            <person name="Fang M."/>
            <person name="Ma L."/>
            <person name="Zhao Y."/>
            <person name="Jiang S."/>
        </authorList>
    </citation>
    <scope>NUCLEOTIDE SEQUENCE [LARGE SCALE GENOMIC DNA]</scope>
</reference>
<dbReference type="AlphaFoldDB" id="A0A5N5HUG0"/>
<reference evidence="1 2" key="1">
    <citation type="submission" date="2019-09" db="EMBL/GenBank/DDBJ databases">
        <authorList>
            <person name="Ou C."/>
        </authorList>
    </citation>
    <scope>NUCLEOTIDE SEQUENCE [LARGE SCALE GENOMIC DNA]</scope>
    <source>
        <strain evidence="1">S2</strain>
        <tissue evidence="1">Leaf</tissue>
    </source>
</reference>
<reference evidence="1 2" key="3">
    <citation type="submission" date="2019-11" db="EMBL/GenBank/DDBJ databases">
        <title>A de novo genome assembly of a pear dwarfing rootstock.</title>
        <authorList>
            <person name="Wang F."/>
            <person name="Wang J."/>
            <person name="Li S."/>
            <person name="Zhang Y."/>
            <person name="Fang M."/>
            <person name="Ma L."/>
            <person name="Zhao Y."/>
            <person name="Jiang S."/>
        </authorList>
    </citation>
    <scope>NUCLEOTIDE SEQUENCE [LARGE SCALE GENOMIC DNA]</scope>
    <source>
        <strain evidence="1">S2</strain>
        <tissue evidence="1">Leaf</tissue>
    </source>
</reference>
<dbReference type="Proteomes" id="UP000327157">
    <property type="component" value="Chromosome 12"/>
</dbReference>
<dbReference type="PANTHER" id="PTHR22753:SF14">
    <property type="entry name" value="MONOACYLGLYCEROL_DIACYLGLYCEROL O-ACYLTRANSFERASE"/>
    <property type="match status" value="1"/>
</dbReference>
<gene>
    <name evidence="1" type="ORF">D8674_007331</name>
</gene>
<comment type="caution">
    <text evidence="1">The sequence shown here is derived from an EMBL/GenBank/DDBJ whole genome shotgun (WGS) entry which is preliminary data.</text>
</comment>
<dbReference type="PANTHER" id="PTHR22753">
    <property type="entry name" value="TRANSMEMBRANE PROTEIN 68"/>
    <property type="match status" value="1"/>
</dbReference>
<keyword evidence="2" id="KW-1185">Reference proteome</keyword>
<protein>
    <submittedName>
        <fullName evidence="1">Uncharacterized protein</fullName>
    </submittedName>
</protein>
<dbReference type="GO" id="GO:0016020">
    <property type="term" value="C:membrane"/>
    <property type="evidence" value="ECO:0007669"/>
    <property type="project" value="TreeGrafter"/>
</dbReference>
<dbReference type="EMBL" id="SMOL01000143">
    <property type="protein sequence ID" value="KAB2629812.1"/>
    <property type="molecule type" value="Genomic_DNA"/>
</dbReference>
<name>A0A5N5HUG0_9ROSA</name>
<dbReference type="OrthoDB" id="44277at2759"/>
<evidence type="ECO:0000313" key="1">
    <source>
        <dbReference type="EMBL" id="KAB2629812.1"/>
    </source>
</evidence>
<organism evidence="1 2">
    <name type="scientific">Pyrus ussuriensis x Pyrus communis</name>
    <dbReference type="NCBI Taxonomy" id="2448454"/>
    <lineage>
        <taxon>Eukaryota</taxon>
        <taxon>Viridiplantae</taxon>
        <taxon>Streptophyta</taxon>
        <taxon>Embryophyta</taxon>
        <taxon>Tracheophyta</taxon>
        <taxon>Spermatophyta</taxon>
        <taxon>Magnoliopsida</taxon>
        <taxon>eudicotyledons</taxon>
        <taxon>Gunneridae</taxon>
        <taxon>Pentapetalae</taxon>
        <taxon>rosids</taxon>
        <taxon>fabids</taxon>
        <taxon>Rosales</taxon>
        <taxon>Rosaceae</taxon>
        <taxon>Amygdaloideae</taxon>
        <taxon>Maleae</taxon>
        <taxon>Pyrus</taxon>
    </lineage>
</organism>
<sequence>MVRGAAHPQLFWGKHAIPVTAKHLFKLFAAKSHVLLYPGSEREAVHNKGEEYKLFWLTDRNSREWLQVLEPQLYHLRPWELMIFFKNDLMKIPMLSDHLKDSSRGTVRTRNVFDRIVQRMTYSAMSSAIHEVSTFKP</sequence>
<accession>A0A5N5HUG0</accession>
<evidence type="ECO:0000313" key="2">
    <source>
        <dbReference type="Proteomes" id="UP000327157"/>
    </source>
</evidence>
<proteinExistence type="predicted"/>